<name>A0ABS1B856_9MICO</name>
<dbReference type="InterPro" id="IPR036237">
    <property type="entry name" value="Xyl_isomerase-like_sf"/>
</dbReference>
<dbReference type="PANTHER" id="PTHR12110:SF47">
    <property type="match status" value="1"/>
</dbReference>
<proteinExistence type="predicted"/>
<evidence type="ECO:0000259" key="3">
    <source>
        <dbReference type="Pfam" id="PF01261"/>
    </source>
</evidence>
<feature type="region of interest" description="Disordered" evidence="2">
    <location>
        <begin position="398"/>
        <end position="420"/>
    </location>
</feature>
<dbReference type="Pfam" id="PF01261">
    <property type="entry name" value="AP_endonuc_2"/>
    <property type="match status" value="1"/>
</dbReference>
<gene>
    <name evidence="4" type="ORF">I8D64_01990</name>
</gene>
<evidence type="ECO:0000256" key="2">
    <source>
        <dbReference type="SAM" id="MobiDB-lite"/>
    </source>
</evidence>
<evidence type="ECO:0000256" key="1">
    <source>
        <dbReference type="ARBA" id="ARBA00023277"/>
    </source>
</evidence>
<feature type="compositionally biased region" description="Basic and acidic residues" evidence="2">
    <location>
        <begin position="52"/>
        <end position="64"/>
    </location>
</feature>
<evidence type="ECO:0000313" key="5">
    <source>
        <dbReference type="Proteomes" id="UP000612352"/>
    </source>
</evidence>
<dbReference type="Proteomes" id="UP000612352">
    <property type="component" value="Unassembled WGS sequence"/>
</dbReference>
<comment type="caution">
    <text evidence="4">The sequence shown here is derived from an EMBL/GenBank/DDBJ whole genome shotgun (WGS) entry which is preliminary data.</text>
</comment>
<accession>A0ABS1B856</accession>
<dbReference type="Gene3D" id="3.20.20.150">
    <property type="entry name" value="Divalent-metal-dependent TIM barrel enzymes"/>
    <property type="match status" value="1"/>
</dbReference>
<reference evidence="4 5" key="1">
    <citation type="submission" date="2020-12" db="EMBL/GenBank/DDBJ databases">
        <title>Brachybacterium sp. MASK1Z-5, whole genome shotgun sequence.</title>
        <authorList>
            <person name="Tuo L."/>
        </authorList>
    </citation>
    <scope>NUCLEOTIDE SEQUENCE [LARGE SCALE GENOMIC DNA]</scope>
    <source>
        <strain evidence="4 5">MASK1Z-5</strain>
    </source>
</reference>
<protein>
    <submittedName>
        <fullName evidence="4">TIM barrel protein</fullName>
    </submittedName>
</protein>
<dbReference type="PANTHER" id="PTHR12110">
    <property type="entry name" value="HYDROXYPYRUVATE ISOMERASE"/>
    <property type="match status" value="1"/>
</dbReference>
<feature type="region of interest" description="Disordered" evidence="2">
    <location>
        <begin position="1"/>
        <end position="102"/>
    </location>
</feature>
<feature type="domain" description="Xylose isomerase-like TIM barrel" evidence="3">
    <location>
        <begin position="141"/>
        <end position="376"/>
    </location>
</feature>
<dbReference type="SUPFAM" id="SSF51658">
    <property type="entry name" value="Xylose isomerase-like"/>
    <property type="match status" value="1"/>
</dbReference>
<dbReference type="InterPro" id="IPR013022">
    <property type="entry name" value="Xyl_isomerase-like_TIM-brl"/>
</dbReference>
<evidence type="ECO:0000313" key="4">
    <source>
        <dbReference type="EMBL" id="MBK0330175.1"/>
    </source>
</evidence>
<organism evidence="4 5">
    <name type="scientific">Brachybacterium halotolerans</name>
    <dbReference type="NCBI Taxonomy" id="2795215"/>
    <lineage>
        <taxon>Bacteria</taxon>
        <taxon>Bacillati</taxon>
        <taxon>Actinomycetota</taxon>
        <taxon>Actinomycetes</taxon>
        <taxon>Micrococcales</taxon>
        <taxon>Dermabacteraceae</taxon>
        <taxon>Brachybacterium</taxon>
    </lineage>
</organism>
<feature type="compositionally biased region" description="Basic residues" evidence="2">
    <location>
        <begin position="71"/>
        <end position="90"/>
    </location>
</feature>
<dbReference type="InterPro" id="IPR050312">
    <property type="entry name" value="IolE/XylAMocC-like"/>
</dbReference>
<dbReference type="EMBL" id="JAEDAJ010000001">
    <property type="protein sequence ID" value="MBK0330175.1"/>
    <property type="molecule type" value="Genomic_DNA"/>
</dbReference>
<keyword evidence="5" id="KW-1185">Reference proteome</keyword>
<keyword evidence="1" id="KW-0119">Carbohydrate metabolism</keyword>
<feature type="compositionally biased region" description="Low complexity" evidence="2">
    <location>
        <begin position="398"/>
        <end position="407"/>
    </location>
</feature>
<feature type="compositionally biased region" description="Basic and acidic residues" evidence="2">
    <location>
        <begin position="1"/>
        <end position="15"/>
    </location>
</feature>
<sequence length="420" mass="46425">MHRSLEATDTADARRRGLTVRRFPASRSEGPHGPGRGGPSADRPAAPTPSDPARRTDPRRRSTEGDIVPQRSRHSTRHSTLHQRAPRKPITRSNQARDGARDDLTRRLSAGAPLSEQEPQRRIPVGLSTSSVFPLGVEDCFRLASHIGYDGVEVMVSVDRASRDAALLRDFAREYDQPILSLHAPTLFFLQFVWGRDPWVKLERTVQMAVDVDCPTVVAHPPFRWQGSYAREFVEGVKNLEAEYGIAIAVENMYPWRLGVREAMVYLPDHDPTDEEYDHVTVDLSHAATAGDDALAMVDRLGDRLAHLHLADGTGRTTKDEHLPPGEGNQPCAEVLRRLANRGWEGSVLLEISTRGGHGRPTHREDLLRQSLLFARYHLGHHLDERLLRSGRGHLDADAGAEADGAGSEPSADGPGARLP</sequence>